<dbReference type="AlphaFoldDB" id="A0A2H0KJE6"/>
<sequence length="184" mass="22049">MEINQEEKKLLEKIVNRDEKALFDVYKKYQPSIFKYVRSQINNYQTSEEITQDIFLDFIEALRDFRFQSSLKTFIFSIARHKVIDQIRKKKIKSVLFSHLPSFIVEGLKVVFIDEEIDKKELQEKITKIINSLPNDYQLILRLKYIEGVKIKEISEKLKMNFKATESLLFRARKSFIKVFNNEL</sequence>
<dbReference type="InterPro" id="IPR014284">
    <property type="entry name" value="RNA_pol_sigma-70_dom"/>
</dbReference>
<dbReference type="GO" id="GO:0006352">
    <property type="term" value="P:DNA-templated transcription initiation"/>
    <property type="evidence" value="ECO:0007669"/>
    <property type="project" value="InterPro"/>
</dbReference>
<dbReference type="GO" id="GO:0016987">
    <property type="term" value="F:sigma factor activity"/>
    <property type="evidence" value="ECO:0007669"/>
    <property type="project" value="UniProtKB-KW"/>
</dbReference>
<dbReference type="Pfam" id="PF08281">
    <property type="entry name" value="Sigma70_r4_2"/>
    <property type="match status" value="1"/>
</dbReference>
<evidence type="ECO:0000256" key="2">
    <source>
        <dbReference type="ARBA" id="ARBA00023015"/>
    </source>
</evidence>
<dbReference type="InterPro" id="IPR039425">
    <property type="entry name" value="RNA_pol_sigma-70-like"/>
</dbReference>
<dbReference type="Proteomes" id="UP000229497">
    <property type="component" value="Unassembled WGS sequence"/>
</dbReference>
<feature type="domain" description="RNA polymerase sigma-70 region 2" evidence="5">
    <location>
        <begin position="26"/>
        <end position="91"/>
    </location>
</feature>
<comment type="caution">
    <text evidence="7">The sequence shown here is derived from an EMBL/GenBank/DDBJ whole genome shotgun (WGS) entry which is preliminary data.</text>
</comment>
<dbReference type="PANTHER" id="PTHR43133">
    <property type="entry name" value="RNA POLYMERASE ECF-TYPE SIGMA FACTO"/>
    <property type="match status" value="1"/>
</dbReference>
<accession>A0A2H0KJE6</accession>
<keyword evidence="4" id="KW-0804">Transcription</keyword>
<dbReference type="Gene3D" id="1.10.10.10">
    <property type="entry name" value="Winged helix-like DNA-binding domain superfamily/Winged helix DNA-binding domain"/>
    <property type="match status" value="1"/>
</dbReference>
<feature type="domain" description="RNA polymerase sigma factor 70 region 4 type 2" evidence="6">
    <location>
        <begin position="124"/>
        <end position="174"/>
    </location>
</feature>
<dbReference type="InterPro" id="IPR036388">
    <property type="entry name" value="WH-like_DNA-bd_sf"/>
</dbReference>
<proteinExistence type="inferred from homology"/>
<evidence type="ECO:0000313" key="7">
    <source>
        <dbReference type="EMBL" id="PIQ71355.1"/>
    </source>
</evidence>
<dbReference type="SUPFAM" id="SSF88946">
    <property type="entry name" value="Sigma2 domain of RNA polymerase sigma factors"/>
    <property type="match status" value="1"/>
</dbReference>
<name>A0A2H0KJE6_9BACT</name>
<evidence type="ECO:0000259" key="6">
    <source>
        <dbReference type="Pfam" id="PF08281"/>
    </source>
</evidence>
<dbReference type="PANTHER" id="PTHR43133:SF51">
    <property type="entry name" value="RNA POLYMERASE SIGMA FACTOR"/>
    <property type="match status" value="1"/>
</dbReference>
<dbReference type="Gene3D" id="1.10.1740.10">
    <property type="match status" value="1"/>
</dbReference>
<keyword evidence="3" id="KW-0731">Sigma factor</keyword>
<evidence type="ECO:0000256" key="3">
    <source>
        <dbReference type="ARBA" id="ARBA00023082"/>
    </source>
</evidence>
<protein>
    <recommendedName>
        <fullName evidence="9">RNA polymerase subunit sigma-24</fullName>
    </recommendedName>
</protein>
<reference evidence="7 8" key="1">
    <citation type="submission" date="2017-09" db="EMBL/GenBank/DDBJ databases">
        <title>Depth-based differentiation of microbial function through sediment-hosted aquifers and enrichment of novel symbionts in the deep terrestrial subsurface.</title>
        <authorList>
            <person name="Probst A.J."/>
            <person name="Ladd B."/>
            <person name="Jarett J.K."/>
            <person name="Geller-Mcgrath D.E."/>
            <person name="Sieber C.M."/>
            <person name="Emerson J.B."/>
            <person name="Anantharaman K."/>
            <person name="Thomas B.C."/>
            <person name="Malmstrom R."/>
            <person name="Stieglmeier M."/>
            <person name="Klingl A."/>
            <person name="Woyke T."/>
            <person name="Ryan C.M."/>
            <person name="Banfield J.F."/>
        </authorList>
    </citation>
    <scope>NUCLEOTIDE SEQUENCE [LARGE SCALE GENOMIC DNA]</scope>
    <source>
        <strain evidence="7">CG11_big_fil_rev_8_21_14_0_20_37_16</strain>
    </source>
</reference>
<dbReference type="InterPro" id="IPR013324">
    <property type="entry name" value="RNA_pol_sigma_r3/r4-like"/>
</dbReference>
<evidence type="ECO:0000259" key="5">
    <source>
        <dbReference type="Pfam" id="PF04542"/>
    </source>
</evidence>
<dbReference type="EMBL" id="PCVK01000111">
    <property type="protein sequence ID" value="PIQ71355.1"/>
    <property type="molecule type" value="Genomic_DNA"/>
</dbReference>
<dbReference type="GO" id="GO:0003677">
    <property type="term" value="F:DNA binding"/>
    <property type="evidence" value="ECO:0007669"/>
    <property type="project" value="InterPro"/>
</dbReference>
<dbReference type="SUPFAM" id="SSF88659">
    <property type="entry name" value="Sigma3 and sigma4 domains of RNA polymerase sigma factors"/>
    <property type="match status" value="1"/>
</dbReference>
<comment type="similarity">
    <text evidence="1">Belongs to the sigma-70 factor family. ECF subfamily.</text>
</comment>
<dbReference type="InterPro" id="IPR013325">
    <property type="entry name" value="RNA_pol_sigma_r2"/>
</dbReference>
<gene>
    <name evidence="7" type="ORF">COV87_03870</name>
</gene>
<keyword evidence="2" id="KW-0805">Transcription regulation</keyword>
<dbReference type="Pfam" id="PF04542">
    <property type="entry name" value="Sigma70_r2"/>
    <property type="match status" value="1"/>
</dbReference>
<dbReference type="InterPro" id="IPR007627">
    <property type="entry name" value="RNA_pol_sigma70_r2"/>
</dbReference>
<evidence type="ECO:0008006" key="9">
    <source>
        <dbReference type="Google" id="ProtNLM"/>
    </source>
</evidence>
<evidence type="ECO:0000256" key="1">
    <source>
        <dbReference type="ARBA" id="ARBA00010641"/>
    </source>
</evidence>
<organism evidence="7 8">
    <name type="scientific">Candidatus Roizmanbacteria bacterium CG11_big_fil_rev_8_21_14_0_20_37_16</name>
    <dbReference type="NCBI Taxonomy" id="1974857"/>
    <lineage>
        <taxon>Bacteria</taxon>
        <taxon>Candidatus Roizmaniibacteriota</taxon>
    </lineage>
</organism>
<evidence type="ECO:0000313" key="8">
    <source>
        <dbReference type="Proteomes" id="UP000229497"/>
    </source>
</evidence>
<dbReference type="NCBIfam" id="TIGR02937">
    <property type="entry name" value="sigma70-ECF"/>
    <property type="match status" value="1"/>
</dbReference>
<dbReference type="InterPro" id="IPR013249">
    <property type="entry name" value="RNA_pol_sigma70_r4_t2"/>
</dbReference>
<evidence type="ECO:0000256" key="4">
    <source>
        <dbReference type="ARBA" id="ARBA00023163"/>
    </source>
</evidence>